<organism evidence="4 5">
    <name type="scientific">Mesoterricola sediminis</name>
    <dbReference type="NCBI Taxonomy" id="2927980"/>
    <lineage>
        <taxon>Bacteria</taxon>
        <taxon>Pseudomonadati</taxon>
        <taxon>Acidobacteriota</taxon>
        <taxon>Holophagae</taxon>
        <taxon>Holophagales</taxon>
        <taxon>Holophagaceae</taxon>
        <taxon>Mesoterricola</taxon>
    </lineage>
</organism>
<evidence type="ECO:0000259" key="3">
    <source>
        <dbReference type="Pfam" id="PF00210"/>
    </source>
</evidence>
<feature type="domain" description="Ferritin/DPS" evidence="3">
    <location>
        <begin position="6"/>
        <end position="145"/>
    </location>
</feature>
<dbReference type="InterPro" id="IPR012347">
    <property type="entry name" value="Ferritin-like"/>
</dbReference>
<evidence type="ECO:0000256" key="1">
    <source>
        <dbReference type="ARBA" id="ARBA00009497"/>
    </source>
</evidence>
<dbReference type="PIRSF" id="PIRSF005900">
    <property type="entry name" value="Dps"/>
    <property type="match status" value="1"/>
</dbReference>
<dbReference type="PRINTS" id="PR01346">
    <property type="entry name" value="HELNAPAPROT"/>
</dbReference>
<dbReference type="PROSITE" id="PS00819">
    <property type="entry name" value="DPS_2"/>
    <property type="match status" value="1"/>
</dbReference>
<dbReference type="Proteomes" id="UP001228113">
    <property type="component" value="Chromosome"/>
</dbReference>
<dbReference type="InterPro" id="IPR023188">
    <property type="entry name" value="DPS_DNA-bd_CS"/>
</dbReference>
<dbReference type="PANTHER" id="PTHR42932">
    <property type="entry name" value="GENERAL STRESS PROTEIN 20U"/>
    <property type="match status" value="1"/>
</dbReference>
<dbReference type="SUPFAM" id="SSF47240">
    <property type="entry name" value="Ferritin-like"/>
    <property type="match status" value="1"/>
</dbReference>
<dbReference type="InterPro" id="IPR008331">
    <property type="entry name" value="Ferritin_DPS_dom"/>
</dbReference>
<protein>
    <submittedName>
        <fullName evidence="4">DNA starvation/stationary phase protection protein</fullName>
    </submittedName>
</protein>
<gene>
    <name evidence="4" type="ORF">METESE_09950</name>
</gene>
<dbReference type="RefSeq" id="WP_243333949.1">
    <property type="nucleotide sequence ID" value="NZ_AP027081.1"/>
</dbReference>
<dbReference type="Pfam" id="PF00210">
    <property type="entry name" value="Ferritin"/>
    <property type="match status" value="1"/>
</dbReference>
<accession>A0AA48GXW5</accession>
<reference evidence="4" key="1">
    <citation type="journal article" date="2023" name="Int. J. Syst. Evol. Microbiol.">
        <title>Mesoterricola silvestris gen. nov., sp. nov., Mesoterricola sediminis sp. nov., Geothrix oryzae sp. nov., Geothrix edaphica sp. nov., Geothrix rubra sp. nov., and Geothrix limicola sp. nov., six novel members of Acidobacteriota isolated from soils.</title>
        <authorList>
            <person name="Itoh H."/>
            <person name="Sugisawa Y."/>
            <person name="Mise K."/>
            <person name="Xu Z."/>
            <person name="Kuniyasu M."/>
            <person name="Ushijima N."/>
            <person name="Kawano K."/>
            <person name="Kobayashi E."/>
            <person name="Shiratori Y."/>
            <person name="Masuda Y."/>
            <person name="Senoo K."/>
        </authorList>
    </citation>
    <scope>NUCLEOTIDE SEQUENCE</scope>
    <source>
        <strain evidence="4">W786</strain>
    </source>
</reference>
<proteinExistence type="inferred from homology"/>
<dbReference type="CDD" id="cd01043">
    <property type="entry name" value="DPS"/>
    <property type="match status" value="1"/>
</dbReference>
<dbReference type="PANTHER" id="PTHR42932:SF1">
    <property type="entry name" value="GENERAL STRESS PROTEIN 20U"/>
    <property type="match status" value="1"/>
</dbReference>
<evidence type="ECO:0000256" key="2">
    <source>
        <dbReference type="RuleBase" id="RU003875"/>
    </source>
</evidence>
<dbReference type="InterPro" id="IPR002177">
    <property type="entry name" value="DPS_DNA-bd"/>
</dbReference>
<dbReference type="GO" id="GO:0008199">
    <property type="term" value="F:ferric iron binding"/>
    <property type="evidence" value="ECO:0007669"/>
    <property type="project" value="InterPro"/>
</dbReference>
<dbReference type="AlphaFoldDB" id="A0AA48GXW5"/>
<dbReference type="GO" id="GO:0016722">
    <property type="term" value="F:oxidoreductase activity, acting on metal ions"/>
    <property type="evidence" value="ECO:0007669"/>
    <property type="project" value="InterPro"/>
</dbReference>
<dbReference type="KEGG" id="msea:METESE_09950"/>
<keyword evidence="5" id="KW-1185">Reference proteome</keyword>
<comment type="similarity">
    <text evidence="1 2">Belongs to the Dps family.</text>
</comment>
<dbReference type="EMBL" id="AP027081">
    <property type="protein sequence ID" value="BDU76037.1"/>
    <property type="molecule type" value="Genomic_DNA"/>
</dbReference>
<dbReference type="InterPro" id="IPR009078">
    <property type="entry name" value="Ferritin-like_SF"/>
</dbReference>
<sequence>MNPAVIDLLNVQLASAQMLLLNAKRYHWTVSGPNFRDYHLRFEELYQAVLPMVDELGERVRALDGIPVTTPQQITAASVVPASDPSRPLKAQEMVAEALASVEAVVAAQASGIDVATAAGDAGTADLLTGFIQVFQKEAWFLRAMRG</sequence>
<evidence type="ECO:0000313" key="5">
    <source>
        <dbReference type="Proteomes" id="UP001228113"/>
    </source>
</evidence>
<evidence type="ECO:0000313" key="4">
    <source>
        <dbReference type="EMBL" id="BDU76037.1"/>
    </source>
</evidence>
<name>A0AA48GXW5_9BACT</name>
<dbReference type="Gene3D" id="1.20.1260.10">
    <property type="match status" value="1"/>
</dbReference>